<dbReference type="Gramene" id="AET4Gv20127600.6">
    <property type="protein sequence ID" value="AET4Gv20127600.6"/>
    <property type="gene ID" value="AET4Gv20127600"/>
</dbReference>
<reference evidence="1" key="3">
    <citation type="journal article" date="2017" name="Nature">
        <title>Genome sequence of the progenitor of the wheat D genome Aegilops tauschii.</title>
        <authorList>
            <person name="Luo M.C."/>
            <person name="Gu Y.Q."/>
            <person name="Puiu D."/>
            <person name="Wang H."/>
            <person name="Twardziok S.O."/>
            <person name="Deal K.R."/>
            <person name="Huo N."/>
            <person name="Zhu T."/>
            <person name="Wang L."/>
            <person name="Wang Y."/>
            <person name="McGuire P.E."/>
            <person name="Liu S."/>
            <person name="Long H."/>
            <person name="Ramasamy R.K."/>
            <person name="Rodriguez J.C."/>
            <person name="Van S.L."/>
            <person name="Yuan L."/>
            <person name="Wang Z."/>
            <person name="Xia Z."/>
            <person name="Xiao L."/>
            <person name="Anderson O.D."/>
            <person name="Ouyang S."/>
            <person name="Liang Y."/>
            <person name="Zimin A.V."/>
            <person name="Pertea G."/>
            <person name="Qi P."/>
            <person name="Bennetzen J.L."/>
            <person name="Dai X."/>
            <person name="Dawson M.W."/>
            <person name="Muller H.G."/>
            <person name="Kugler K."/>
            <person name="Rivarola-Duarte L."/>
            <person name="Spannagl M."/>
            <person name="Mayer K.F.X."/>
            <person name="Lu F.H."/>
            <person name="Bevan M.W."/>
            <person name="Leroy P."/>
            <person name="Li P."/>
            <person name="You F.M."/>
            <person name="Sun Q."/>
            <person name="Liu Z."/>
            <person name="Lyons E."/>
            <person name="Wicker T."/>
            <person name="Salzberg S.L."/>
            <person name="Devos K.M."/>
            <person name="Dvorak J."/>
        </authorList>
    </citation>
    <scope>NUCLEOTIDE SEQUENCE [LARGE SCALE GENOMIC DNA]</scope>
    <source>
        <strain evidence="1">cv. AL8/78</strain>
    </source>
</reference>
<dbReference type="Gramene" id="AET4Gv20127600.4">
    <property type="protein sequence ID" value="AET4Gv20127600.4"/>
    <property type="gene ID" value="AET4Gv20127600"/>
</dbReference>
<dbReference type="Gramene" id="AET4Gv20127600.45">
    <property type="protein sequence ID" value="AET4Gv20127600.45"/>
    <property type="gene ID" value="AET4Gv20127600"/>
</dbReference>
<reference evidence="1" key="4">
    <citation type="submission" date="2019-03" db="UniProtKB">
        <authorList>
            <consortium name="EnsemblPlants"/>
        </authorList>
    </citation>
    <scope>IDENTIFICATION</scope>
</reference>
<protein>
    <submittedName>
        <fullName evidence="1">Uncharacterized protein</fullName>
    </submittedName>
</protein>
<sequence length="108" mass="12406">MCEPLRISDSLYIIMFLVQTIDFTKSSSITFCKFQHEYAFEIVLSYAYIHFLRCAVCNHVLFLRCFWHVNLSFEGESPSGIETIIKNPHFVEGLSNWSGQNVISAGMS</sequence>
<dbReference type="EnsemblPlants" id="AET4Gv20127600.6">
    <property type="protein sequence ID" value="AET4Gv20127600.6"/>
    <property type="gene ID" value="AET4Gv20127600"/>
</dbReference>
<reference evidence="2" key="1">
    <citation type="journal article" date="2014" name="Science">
        <title>Ancient hybridizations among the ancestral genomes of bread wheat.</title>
        <authorList>
            <consortium name="International Wheat Genome Sequencing Consortium,"/>
            <person name="Marcussen T."/>
            <person name="Sandve S.R."/>
            <person name="Heier L."/>
            <person name="Spannagl M."/>
            <person name="Pfeifer M."/>
            <person name="Jakobsen K.S."/>
            <person name="Wulff B.B."/>
            <person name="Steuernagel B."/>
            <person name="Mayer K.F."/>
            <person name="Olsen O.A."/>
        </authorList>
    </citation>
    <scope>NUCLEOTIDE SEQUENCE [LARGE SCALE GENOMIC DNA]</scope>
    <source>
        <strain evidence="2">cv. AL8/78</strain>
    </source>
</reference>
<dbReference type="Gramene" id="AET4Gv20127600.28">
    <property type="protein sequence ID" value="AET4Gv20127600.28"/>
    <property type="gene ID" value="AET4Gv20127600"/>
</dbReference>
<dbReference type="Gramene" id="AET4Gv20127600.13">
    <property type="protein sequence ID" value="AET4Gv20127600.13"/>
    <property type="gene ID" value="AET4Gv20127600"/>
</dbReference>
<dbReference type="Gramene" id="AET4Gv20127600.15">
    <property type="protein sequence ID" value="AET4Gv20127600.15"/>
    <property type="gene ID" value="AET4Gv20127600"/>
</dbReference>
<dbReference type="Gramene" id="AET4Gv20127600.17">
    <property type="protein sequence ID" value="AET4Gv20127600.17"/>
    <property type="gene ID" value="AET4Gv20127600"/>
</dbReference>
<dbReference type="EnsemblPlants" id="AET4Gv20127600.5">
    <property type="protein sequence ID" value="AET4Gv20127600.5"/>
    <property type="gene ID" value="AET4Gv20127600"/>
</dbReference>
<dbReference type="Gramene" id="AET4Gv20127600.5">
    <property type="protein sequence ID" value="AET4Gv20127600.5"/>
    <property type="gene ID" value="AET4Gv20127600"/>
</dbReference>
<proteinExistence type="predicted"/>
<dbReference type="Gramene" id="AET4Gv20127600.33">
    <property type="protein sequence ID" value="AET4Gv20127600.33"/>
    <property type="gene ID" value="AET4Gv20127600"/>
</dbReference>
<dbReference type="Gramene" id="AET4Gv20127600.22">
    <property type="protein sequence ID" value="AET4Gv20127600.22"/>
    <property type="gene ID" value="AET4Gv20127600"/>
</dbReference>
<dbReference type="EnsemblPlants" id="AET4Gv20127600.13">
    <property type="protein sequence ID" value="AET4Gv20127600.13"/>
    <property type="gene ID" value="AET4Gv20127600"/>
</dbReference>
<dbReference type="EnsemblPlants" id="AET4Gv20127600.4">
    <property type="protein sequence ID" value="AET4Gv20127600.4"/>
    <property type="gene ID" value="AET4Gv20127600"/>
</dbReference>
<dbReference type="EnsemblPlants" id="AET4Gv20127600.33">
    <property type="protein sequence ID" value="AET4Gv20127600.33"/>
    <property type="gene ID" value="AET4Gv20127600"/>
</dbReference>
<dbReference type="EnsemblPlants" id="AET4Gv20127600.29">
    <property type="protein sequence ID" value="AET4Gv20127600.29"/>
    <property type="gene ID" value="AET4Gv20127600"/>
</dbReference>
<dbReference type="EnsemblPlants" id="AET4Gv20127600.28">
    <property type="protein sequence ID" value="AET4Gv20127600.28"/>
    <property type="gene ID" value="AET4Gv20127600"/>
</dbReference>
<dbReference type="Gramene" id="AET4Gv20127600.27">
    <property type="protein sequence ID" value="AET4Gv20127600.27"/>
    <property type="gene ID" value="AET4Gv20127600"/>
</dbReference>
<keyword evidence="2" id="KW-1185">Reference proteome</keyword>
<dbReference type="EnsemblPlants" id="AET4Gv20127600.47">
    <property type="protein sequence ID" value="AET4Gv20127600.47"/>
    <property type="gene ID" value="AET4Gv20127600"/>
</dbReference>
<name>A0A453HAB1_AEGTS</name>
<dbReference type="Gramene" id="AET4Gv20127600.29">
    <property type="protein sequence ID" value="AET4Gv20127600.29"/>
    <property type="gene ID" value="AET4Gv20127600"/>
</dbReference>
<dbReference type="EnsemblPlants" id="AET4Gv20127600.15">
    <property type="protein sequence ID" value="AET4Gv20127600.15"/>
    <property type="gene ID" value="AET4Gv20127600"/>
</dbReference>
<dbReference type="EnsemblPlants" id="AET4Gv20127600.38">
    <property type="protein sequence ID" value="AET4Gv20127600.38"/>
    <property type="gene ID" value="AET4Gv20127600"/>
</dbReference>
<dbReference type="EnsemblPlants" id="AET4Gv20127600.16">
    <property type="protein sequence ID" value="AET4Gv20127600.16"/>
    <property type="gene ID" value="AET4Gv20127600"/>
</dbReference>
<dbReference type="Proteomes" id="UP000015105">
    <property type="component" value="Chromosome 4D"/>
</dbReference>
<reference evidence="2" key="2">
    <citation type="journal article" date="2017" name="Nat. Plants">
        <title>The Aegilops tauschii genome reveals multiple impacts of transposons.</title>
        <authorList>
            <person name="Zhao G."/>
            <person name="Zou C."/>
            <person name="Li K."/>
            <person name="Wang K."/>
            <person name="Li T."/>
            <person name="Gao L."/>
            <person name="Zhang X."/>
            <person name="Wang H."/>
            <person name="Yang Z."/>
            <person name="Liu X."/>
            <person name="Jiang W."/>
            <person name="Mao L."/>
            <person name="Kong X."/>
            <person name="Jiao Y."/>
            <person name="Jia J."/>
        </authorList>
    </citation>
    <scope>NUCLEOTIDE SEQUENCE [LARGE SCALE GENOMIC DNA]</scope>
    <source>
        <strain evidence="2">cv. AL8/78</strain>
    </source>
</reference>
<reference evidence="1" key="5">
    <citation type="journal article" date="2021" name="G3 (Bethesda)">
        <title>Aegilops tauschii genome assembly Aet v5.0 features greater sequence contiguity and improved annotation.</title>
        <authorList>
            <person name="Wang L."/>
            <person name="Zhu T."/>
            <person name="Rodriguez J.C."/>
            <person name="Deal K.R."/>
            <person name="Dubcovsky J."/>
            <person name="McGuire P.E."/>
            <person name="Lux T."/>
            <person name="Spannagl M."/>
            <person name="Mayer K.F.X."/>
            <person name="Baldrich P."/>
            <person name="Meyers B.C."/>
            <person name="Huo N."/>
            <person name="Gu Y.Q."/>
            <person name="Zhou H."/>
            <person name="Devos K.M."/>
            <person name="Bennetzen J.L."/>
            <person name="Unver T."/>
            <person name="Budak H."/>
            <person name="Gulick P.J."/>
            <person name="Galiba G."/>
            <person name="Kalapos B."/>
            <person name="Nelson D.R."/>
            <person name="Li P."/>
            <person name="You F.M."/>
            <person name="Luo M.C."/>
            <person name="Dvorak J."/>
        </authorList>
    </citation>
    <scope>NUCLEOTIDE SEQUENCE [LARGE SCALE GENOMIC DNA]</scope>
    <source>
        <strain evidence="1">cv. AL8/78</strain>
    </source>
</reference>
<evidence type="ECO:0000313" key="2">
    <source>
        <dbReference type="Proteomes" id="UP000015105"/>
    </source>
</evidence>
<evidence type="ECO:0000313" key="1">
    <source>
        <dbReference type="EnsemblPlants" id="AET4Gv20127600.15"/>
    </source>
</evidence>
<dbReference type="EnsemblPlants" id="AET4Gv20127600.22">
    <property type="protein sequence ID" value="AET4Gv20127600.22"/>
    <property type="gene ID" value="AET4Gv20127600"/>
</dbReference>
<dbReference type="AlphaFoldDB" id="A0A453HAB1"/>
<dbReference type="EnsemblPlants" id="AET4Gv20127600.17">
    <property type="protein sequence ID" value="AET4Gv20127600.17"/>
    <property type="gene ID" value="AET4Gv20127600"/>
</dbReference>
<dbReference type="EnsemblPlants" id="AET4Gv20127600.45">
    <property type="protein sequence ID" value="AET4Gv20127600.45"/>
    <property type="gene ID" value="AET4Gv20127600"/>
</dbReference>
<accession>A0A453HAB1</accession>
<dbReference type="Gramene" id="AET4Gv20127600.38">
    <property type="protein sequence ID" value="AET4Gv20127600.38"/>
    <property type="gene ID" value="AET4Gv20127600"/>
</dbReference>
<dbReference type="Gramene" id="AET4Gv20127600.47">
    <property type="protein sequence ID" value="AET4Gv20127600.47"/>
    <property type="gene ID" value="AET4Gv20127600"/>
</dbReference>
<dbReference type="Gramene" id="AET4Gv20127600.16">
    <property type="protein sequence ID" value="AET4Gv20127600.16"/>
    <property type="gene ID" value="AET4Gv20127600"/>
</dbReference>
<organism evidence="1 2">
    <name type="scientific">Aegilops tauschii subsp. strangulata</name>
    <name type="common">Goatgrass</name>
    <dbReference type="NCBI Taxonomy" id="200361"/>
    <lineage>
        <taxon>Eukaryota</taxon>
        <taxon>Viridiplantae</taxon>
        <taxon>Streptophyta</taxon>
        <taxon>Embryophyta</taxon>
        <taxon>Tracheophyta</taxon>
        <taxon>Spermatophyta</taxon>
        <taxon>Magnoliopsida</taxon>
        <taxon>Liliopsida</taxon>
        <taxon>Poales</taxon>
        <taxon>Poaceae</taxon>
        <taxon>BOP clade</taxon>
        <taxon>Pooideae</taxon>
        <taxon>Triticodae</taxon>
        <taxon>Triticeae</taxon>
        <taxon>Triticinae</taxon>
        <taxon>Aegilops</taxon>
    </lineage>
</organism>
<dbReference type="EnsemblPlants" id="AET4Gv20127600.27">
    <property type="protein sequence ID" value="AET4Gv20127600.27"/>
    <property type="gene ID" value="AET4Gv20127600"/>
</dbReference>